<dbReference type="InterPro" id="IPR000031">
    <property type="entry name" value="PurE_dom"/>
</dbReference>
<evidence type="ECO:0000256" key="1">
    <source>
        <dbReference type="ARBA" id="ARBA00022755"/>
    </source>
</evidence>
<sequence>YDYNIRGGKMTDVRLIMGSASDVEIAKKATSIFRKFDISYEVSIISAHRALNVLEDTMGKDDCDVYIAIAGMAAHLPGVMAAMTTKPVIGVPVGGANTGGLDALLSMVQMPKGVPVATVAINAGDNAGLLAIQILALKDEGLKNKLRAYKKEMLEKVIADDKNLEEI</sequence>
<accession>A0A133KHK0</accession>
<dbReference type="InterPro" id="IPR024694">
    <property type="entry name" value="PurE_prokaryotes"/>
</dbReference>
<dbReference type="PANTHER" id="PTHR23046">
    <property type="entry name" value="PHOSPHORIBOSYLAMINOIMIDAZOLE CARBOXYLASE CATALYTIC SUBUNIT"/>
    <property type="match status" value="1"/>
</dbReference>
<comment type="pathway">
    <text evidence="3">Purine metabolism.</text>
</comment>
<reference evidence="7" key="1">
    <citation type="submission" date="2016-01" db="EMBL/GenBank/DDBJ databases">
        <authorList>
            <person name="Mitreva M."/>
            <person name="Pepin K.H."/>
            <person name="Mihindukulasuriya K.A."/>
            <person name="Fulton R."/>
            <person name="Fronick C."/>
            <person name="O'Laughlin M."/>
            <person name="Miner T."/>
            <person name="Herter B."/>
            <person name="Rosa B.A."/>
            <person name="Cordes M."/>
            <person name="Tomlinson C."/>
            <person name="Wollam A."/>
            <person name="Palsikar V.B."/>
            <person name="Mardis E.R."/>
            <person name="Wilson R.K."/>
        </authorList>
    </citation>
    <scope>NUCLEOTIDE SEQUENCE [LARGE SCALE GENOMIC DNA]</scope>
    <source>
        <strain evidence="7">MJR8151</strain>
    </source>
</reference>
<dbReference type="HAMAP" id="MF_01929">
    <property type="entry name" value="PurE_classI"/>
    <property type="match status" value="1"/>
</dbReference>
<evidence type="ECO:0000256" key="3">
    <source>
        <dbReference type="ARBA" id="ARBA00025704"/>
    </source>
</evidence>
<dbReference type="Proteomes" id="UP000070383">
    <property type="component" value="Unassembled WGS sequence"/>
</dbReference>
<evidence type="ECO:0000256" key="2">
    <source>
        <dbReference type="ARBA" id="ARBA00023235"/>
    </source>
</evidence>
<dbReference type="NCBIfam" id="TIGR01162">
    <property type="entry name" value="purE"/>
    <property type="match status" value="1"/>
</dbReference>
<feature type="binding site" evidence="4">
    <location>
        <position position="22"/>
    </location>
    <ligand>
        <name>substrate</name>
    </ligand>
</feature>
<dbReference type="SMART" id="SM01001">
    <property type="entry name" value="AIRC"/>
    <property type="match status" value="1"/>
</dbReference>
<dbReference type="EMBL" id="LRPM01000008">
    <property type="protein sequence ID" value="KWZ79011.1"/>
    <property type="molecule type" value="Genomic_DNA"/>
</dbReference>
<dbReference type="PANTHER" id="PTHR23046:SF2">
    <property type="entry name" value="PHOSPHORIBOSYLAMINOIMIDAZOLE CARBOXYLASE"/>
    <property type="match status" value="1"/>
</dbReference>
<evidence type="ECO:0000313" key="6">
    <source>
        <dbReference type="EMBL" id="KWZ79011.1"/>
    </source>
</evidence>
<keyword evidence="2" id="KW-0413">Isomerase</keyword>
<protein>
    <submittedName>
        <fullName evidence="6">Phosphoribosylaminoimidazole carboxylase, catalytic subunit</fullName>
    </submittedName>
</protein>
<dbReference type="PATRIC" id="fig|33036.3.peg.353"/>
<organism evidence="6 7">
    <name type="scientific">Anaerococcus tetradius</name>
    <dbReference type="NCBI Taxonomy" id="33036"/>
    <lineage>
        <taxon>Bacteria</taxon>
        <taxon>Bacillati</taxon>
        <taxon>Bacillota</taxon>
        <taxon>Tissierellia</taxon>
        <taxon>Tissierellales</taxon>
        <taxon>Peptoniphilaceae</taxon>
        <taxon>Anaerococcus</taxon>
    </lineage>
</organism>
<dbReference type="GO" id="GO:0006189">
    <property type="term" value="P:'de novo' IMP biosynthetic process"/>
    <property type="evidence" value="ECO:0007669"/>
    <property type="project" value="InterPro"/>
</dbReference>
<feature type="binding site" evidence="4">
    <location>
        <position position="19"/>
    </location>
    <ligand>
        <name>substrate</name>
    </ligand>
</feature>
<evidence type="ECO:0000256" key="4">
    <source>
        <dbReference type="PIRSR" id="PIRSR001338-1"/>
    </source>
</evidence>
<feature type="domain" description="PurE" evidence="5">
    <location>
        <begin position="11"/>
        <end position="157"/>
    </location>
</feature>
<comment type="caution">
    <text evidence="6">The sequence shown here is derived from an EMBL/GenBank/DDBJ whole genome shotgun (WGS) entry which is preliminary data.</text>
</comment>
<dbReference type="PIRSF" id="PIRSF001338">
    <property type="entry name" value="AIR_carboxylase"/>
    <property type="match status" value="1"/>
</dbReference>
<dbReference type="AlphaFoldDB" id="A0A133KHK0"/>
<dbReference type="Pfam" id="PF00731">
    <property type="entry name" value="AIRC"/>
    <property type="match status" value="1"/>
</dbReference>
<evidence type="ECO:0000259" key="5">
    <source>
        <dbReference type="SMART" id="SM01001"/>
    </source>
</evidence>
<dbReference type="STRING" id="33036.HMPREF3200_00352"/>
<evidence type="ECO:0000313" key="7">
    <source>
        <dbReference type="Proteomes" id="UP000070383"/>
    </source>
</evidence>
<dbReference type="Gene3D" id="3.40.50.1970">
    <property type="match status" value="1"/>
</dbReference>
<dbReference type="GO" id="GO:0016853">
    <property type="term" value="F:isomerase activity"/>
    <property type="evidence" value="ECO:0007669"/>
    <property type="project" value="UniProtKB-KW"/>
</dbReference>
<keyword evidence="1" id="KW-0658">Purine biosynthesis</keyword>
<keyword evidence="7" id="KW-1185">Reference proteome</keyword>
<gene>
    <name evidence="6" type="ORF">HMPREF3200_00352</name>
</gene>
<feature type="non-terminal residue" evidence="6">
    <location>
        <position position="1"/>
    </location>
</feature>
<dbReference type="InterPro" id="IPR033747">
    <property type="entry name" value="PurE_ClassI"/>
</dbReference>
<proteinExistence type="inferred from homology"/>
<name>A0A133KHK0_9FIRM</name>
<dbReference type="SUPFAM" id="SSF52255">
    <property type="entry name" value="N5-CAIR mutase (phosphoribosylaminoimidazole carboxylase, PurE)"/>
    <property type="match status" value="1"/>
</dbReference>
<feature type="binding site" evidence="4">
    <location>
        <position position="49"/>
    </location>
    <ligand>
        <name>substrate</name>
    </ligand>
</feature>